<name>V5IMF3_NEUCR</name>
<protein>
    <submittedName>
        <fullName evidence="1">Uncharacterized protein</fullName>
    </submittedName>
</protein>
<accession>V5IMF3</accession>
<dbReference type="VEuPathDB" id="FungiDB:NCU17216"/>
<proteinExistence type="predicted"/>
<dbReference type="RefSeq" id="XP_011395365.1">
    <property type="nucleotide sequence ID" value="XM_011397063.1"/>
</dbReference>
<dbReference type="Proteomes" id="UP000001805">
    <property type="component" value="Chromosome 7, Linkage Group VII"/>
</dbReference>
<dbReference type="AlphaFoldDB" id="V5IMF3"/>
<reference evidence="1 2" key="1">
    <citation type="journal article" date="2003" name="Nature">
        <title>The genome sequence of the filamentous fungus Neurospora crassa.</title>
        <authorList>
            <person name="Galagan J.E."/>
            <person name="Calvo S.E."/>
            <person name="Borkovich K.A."/>
            <person name="Selker E.U."/>
            <person name="Read N.D."/>
            <person name="Jaffe D."/>
            <person name="FitzHugh W."/>
            <person name="Ma L.J."/>
            <person name="Smirnov S."/>
            <person name="Purcell S."/>
            <person name="Rehman B."/>
            <person name="Elkins T."/>
            <person name="Engels R."/>
            <person name="Wang S."/>
            <person name="Nielsen C.B."/>
            <person name="Butler J."/>
            <person name="Endrizzi M."/>
            <person name="Qui D."/>
            <person name="Ianakiev P."/>
            <person name="Bell-Pedersen D."/>
            <person name="Nelson M.A."/>
            <person name="Werner-Washburne M."/>
            <person name="Selitrennikoff C.P."/>
            <person name="Kinsey J.A."/>
            <person name="Braun E.L."/>
            <person name="Zelter A."/>
            <person name="Schulte U."/>
            <person name="Kothe G.O."/>
            <person name="Jedd G."/>
            <person name="Mewes W."/>
            <person name="Staben C."/>
            <person name="Marcotte E."/>
            <person name="Greenberg D."/>
            <person name="Roy A."/>
            <person name="Foley K."/>
            <person name="Naylor J."/>
            <person name="Stange-Thomann N."/>
            <person name="Barrett R."/>
            <person name="Gnerre S."/>
            <person name="Kamal M."/>
            <person name="Kamvysselis M."/>
            <person name="Mauceli E."/>
            <person name="Bielke C."/>
            <person name="Rudd S."/>
            <person name="Frishman D."/>
            <person name="Krystofova S."/>
            <person name="Rasmussen C."/>
            <person name="Metzenberg R.L."/>
            <person name="Perkins D.D."/>
            <person name="Kroken S."/>
            <person name="Cogoni C."/>
            <person name="Macino G."/>
            <person name="Catcheside D."/>
            <person name="Li W."/>
            <person name="Pratt R.J."/>
            <person name="Osmani S.A."/>
            <person name="DeSouza C.P."/>
            <person name="Glass L."/>
            <person name="Orbach M.J."/>
            <person name="Berglund J.A."/>
            <person name="Voelker R."/>
            <person name="Yarden O."/>
            <person name="Plamann M."/>
            <person name="Seiler S."/>
            <person name="Dunlap J."/>
            <person name="Radford A."/>
            <person name="Aramayo R."/>
            <person name="Natvig D.O."/>
            <person name="Alex L.A."/>
            <person name="Mannhaupt G."/>
            <person name="Ebbole D.J."/>
            <person name="Freitag M."/>
            <person name="Paulsen I."/>
            <person name="Sachs M.S."/>
            <person name="Lander E.S."/>
            <person name="Nusbaum C."/>
            <person name="Birren B."/>
        </authorList>
    </citation>
    <scope>NUCLEOTIDE SEQUENCE [LARGE SCALE GENOMIC DNA]</scope>
    <source>
        <strain evidence="2">ATCC 24698 / 74-OR23-1A / CBS 708.71 / DSM 1257 / FGSC 987</strain>
    </source>
</reference>
<dbReference type="GeneID" id="23569840"/>
<gene>
    <name evidence="1" type="ORF">NCU17216</name>
</gene>
<organism evidence="1 2">
    <name type="scientific">Neurospora crassa (strain ATCC 24698 / 74-OR23-1A / CBS 708.71 / DSM 1257 / FGSC 987)</name>
    <dbReference type="NCBI Taxonomy" id="367110"/>
    <lineage>
        <taxon>Eukaryota</taxon>
        <taxon>Fungi</taxon>
        <taxon>Dikarya</taxon>
        <taxon>Ascomycota</taxon>
        <taxon>Pezizomycotina</taxon>
        <taxon>Sordariomycetes</taxon>
        <taxon>Sordariomycetidae</taxon>
        <taxon>Sordariales</taxon>
        <taxon>Sordariaceae</taxon>
        <taxon>Neurospora</taxon>
    </lineage>
</organism>
<evidence type="ECO:0000313" key="2">
    <source>
        <dbReference type="Proteomes" id="UP000001805"/>
    </source>
</evidence>
<dbReference type="InParanoid" id="V5IMF3"/>
<keyword evidence="2" id="KW-1185">Reference proteome</keyword>
<evidence type="ECO:0000313" key="1">
    <source>
        <dbReference type="EMBL" id="ESA41911.1"/>
    </source>
</evidence>
<dbReference type="KEGG" id="ncr:NCU17216"/>
<sequence length="102" mass="10820">MESFITTHTPSLINSRPCAFGRLVPAAADEVYAIVAGWLFVLLARVVAREQSQCERGEEVRLEIGAVKDSLFSSQRSKSTGLQGAQNVSGVIIGTGDAPQAS</sequence>
<dbReference type="EMBL" id="CM002242">
    <property type="protein sequence ID" value="ESA41911.1"/>
    <property type="molecule type" value="Genomic_DNA"/>
</dbReference>